<protein>
    <submittedName>
        <fullName evidence="2">Uncharacterized protein LOC117565433</fullName>
    </submittedName>
</protein>
<accession>A0A6P8W9N9</accession>
<dbReference type="Proteomes" id="UP000515160">
    <property type="component" value="Chromosome 2L"/>
</dbReference>
<dbReference type="OrthoDB" id="7858638at2759"/>
<dbReference type="GeneID" id="117565433"/>
<name>A0A6P8W9N9_DROAB</name>
<keyword evidence="1" id="KW-1185">Reference proteome</keyword>
<evidence type="ECO:0000313" key="2">
    <source>
        <dbReference type="RefSeq" id="XP_034100411.2"/>
    </source>
</evidence>
<dbReference type="AlphaFoldDB" id="A0A6P8W9N9"/>
<sequence>MAQIWLDNENAGVNVFPRSNRKTKQTSLLGNNNALLQSGKKNVLSSLDNVINNNKPNVTPFKSNNNNQIWRKSCAPKLSLCKETLQKQMRKQITKDSPPFNEVECESNGQEIVAEKKEELVDFDLFDFMDFPSSKCLNNCHQPASFNWQEPEPLLSEDLIEKLLNYSPAFEKDFVNDDHEIPLYPDDDLELEYNNDFEDISPDLLDDAAPPLPAIFEDDFDLF</sequence>
<evidence type="ECO:0000313" key="1">
    <source>
        <dbReference type="Proteomes" id="UP000515160"/>
    </source>
</evidence>
<gene>
    <name evidence="2" type="primary">LOC117565433</name>
</gene>
<proteinExistence type="predicted"/>
<organism evidence="1 2">
    <name type="scientific">Drosophila albomicans</name>
    <name type="common">Fruit fly</name>
    <dbReference type="NCBI Taxonomy" id="7291"/>
    <lineage>
        <taxon>Eukaryota</taxon>
        <taxon>Metazoa</taxon>
        <taxon>Ecdysozoa</taxon>
        <taxon>Arthropoda</taxon>
        <taxon>Hexapoda</taxon>
        <taxon>Insecta</taxon>
        <taxon>Pterygota</taxon>
        <taxon>Neoptera</taxon>
        <taxon>Endopterygota</taxon>
        <taxon>Diptera</taxon>
        <taxon>Brachycera</taxon>
        <taxon>Muscomorpha</taxon>
        <taxon>Ephydroidea</taxon>
        <taxon>Drosophilidae</taxon>
        <taxon>Drosophila</taxon>
    </lineage>
</organism>
<reference evidence="2" key="1">
    <citation type="submission" date="2025-08" db="UniProtKB">
        <authorList>
            <consortium name="RefSeq"/>
        </authorList>
    </citation>
    <scope>IDENTIFICATION</scope>
    <source>
        <strain evidence="2">15112-1751.03</strain>
        <tissue evidence="2">Whole Adult</tissue>
    </source>
</reference>
<dbReference type="RefSeq" id="XP_034100411.2">
    <property type="nucleotide sequence ID" value="XM_034244520.2"/>
</dbReference>